<evidence type="ECO:0000313" key="1">
    <source>
        <dbReference type="EMBL" id="MFC5520853.1"/>
    </source>
</evidence>
<dbReference type="InterPro" id="IPR013785">
    <property type="entry name" value="Aldolase_TIM"/>
</dbReference>
<dbReference type="Pfam" id="PF06187">
    <property type="entry name" value="DUF993"/>
    <property type="match status" value="1"/>
</dbReference>
<organism evidence="1 2">
    <name type="scientific">Polaromonas jejuensis</name>
    <dbReference type="NCBI Taxonomy" id="457502"/>
    <lineage>
        <taxon>Bacteria</taxon>
        <taxon>Pseudomonadati</taxon>
        <taxon>Pseudomonadota</taxon>
        <taxon>Betaproteobacteria</taxon>
        <taxon>Burkholderiales</taxon>
        <taxon>Comamonadaceae</taxon>
        <taxon>Polaromonas</taxon>
    </lineage>
</organism>
<reference evidence="2" key="1">
    <citation type="journal article" date="2019" name="Int. J. Syst. Evol. Microbiol.">
        <title>The Global Catalogue of Microorganisms (GCM) 10K type strain sequencing project: providing services to taxonomists for standard genome sequencing and annotation.</title>
        <authorList>
            <consortium name="The Broad Institute Genomics Platform"/>
            <consortium name="The Broad Institute Genome Sequencing Center for Infectious Disease"/>
            <person name="Wu L."/>
            <person name="Ma J."/>
        </authorList>
    </citation>
    <scope>NUCLEOTIDE SEQUENCE [LARGE SCALE GENOMIC DNA]</scope>
    <source>
        <strain evidence="2">CGMCC 4.7277</strain>
    </source>
</reference>
<dbReference type="Gene3D" id="3.20.20.70">
    <property type="entry name" value="Aldolase class I"/>
    <property type="match status" value="1"/>
</dbReference>
<gene>
    <name evidence="1" type="ORF">ACFPP7_07965</name>
</gene>
<evidence type="ECO:0000313" key="2">
    <source>
        <dbReference type="Proteomes" id="UP001596084"/>
    </source>
</evidence>
<proteinExistence type="predicted"/>
<name>A0ABW0Q8P3_9BURK</name>
<dbReference type="SUPFAM" id="SSF51569">
    <property type="entry name" value="Aldolase"/>
    <property type="match status" value="1"/>
</dbReference>
<sequence>MKIRLPQSDGTLMNYTVIGEPIVPQSPTPAFNRTVYAAAHVVVDPVATQDPWDAAPQVDWETTLAFREHLYRLGFKVAEAMDTAQRGMGVDWPVARELIQRSLRHARTISGADLACGVGTDQLVASESTTLAEVEAAYREQLAVVEAEGGRAILMASRAMARCAKGPDDYHTLYGRLLRDTSQPVILHWLGEMFDPALRGYWGGGDLASALDTVATLISENANHVEGIKVSLLDAKWELELRRRLPDGIKMYTGDDFNYAELMAGDASGHSHGLLGIFDPIAPVAAVALGELAAGNTDRFRSLLDPTVALSREIFRAPTRHYKAGVVFLAWLNGHQQHFSMAGGAQSARGVAHFAKVFELADQSGVLTNPEQACKRMQSYLQVAGGIEG</sequence>
<accession>A0ABW0Q8P3</accession>
<keyword evidence="2" id="KW-1185">Reference proteome</keyword>
<protein>
    <submittedName>
        <fullName evidence="1">Dihydrodipicolinate synthase family protein</fullName>
    </submittedName>
</protein>
<dbReference type="Proteomes" id="UP001596084">
    <property type="component" value="Unassembled WGS sequence"/>
</dbReference>
<dbReference type="InterPro" id="IPR009334">
    <property type="entry name" value="DUF993"/>
</dbReference>
<comment type="caution">
    <text evidence="1">The sequence shown here is derived from an EMBL/GenBank/DDBJ whole genome shotgun (WGS) entry which is preliminary data.</text>
</comment>
<dbReference type="EMBL" id="JBHSMX010000011">
    <property type="protein sequence ID" value="MFC5520853.1"/>
    <property type="molecule type" value="Genomic_DNA"/>
</dbReference>
<dbReference type="RefSeq" id="WP_068835642.1">
    <property type="nucleotide sequence ID" value="NZ_JBHSMX010000011.1"/>
</dbReference>